<protein>
    <submittedName>
        <fullName evidence="2">Uncharacterized protein</fullName>
    </submittedName>
</protein>
<keyword evidence="1" id="KW-0472">Membrane</keyword>
<reference evidence="3" key="1">
    <citation type="submission" date="2017-02" db="EMBL/GenBank/DDBJ databases">
        <authorList>
            <person name="Daims H."/>
        </authorList>
    </citation>
    <scope>NUCLEOTIDE SEQUENCE [LARGE SCALE GENOMIC DNA]</scope>
</reference>
<dbReference type="EMBL" id="FUKI01000057">
    <property type="protein sequence ID" value="SJM90631.1"/>
    <property type="molecule type" value="Genomic_DNA"/>
</dbReference>
<keyword evidence="3" id="KW-1185">Reference proteome</keyword>
<dbReference type="Proteomes" id="UP000195667">
    <property type="component" value="Unassembled WGS sequence"/>
</dbReference>
<accession>A0A1R4H3L5</accession>
<organism evidence="2 3">
    <name type="scientific">Crenothrix polyspora</name>
    <dbReference type="NCBI Taxonomy" id="360316"/>
    <lineage>
        <taxon>Bacteria</taxon>
        <taxon>Pseudomonadati</taxon>
        <taxon>Pseudomonadota</taxon>
        <taxon>Gammaproteobacteria</taxon>
        <taxon>Methylococcales</taxon>
        <taxon>Crenotrichaceae</taxon>
        <taxon>Crenothrix</taxon>
    </lineage>
</organism>
<evidence type="ECO:0000256" key="1">
    <source>
        <dbReference type="SAM" id="Phobius"/>
    </source>
</evidence>
<keyword evidence="1" id="KW-0812">Transmembrane</keyword>
<evidence type="ECO:0000313" key="2">
    <source>
        <dbReference type="EMBL" id="SJM90631.1"/>
    </source>
</evidence>
<proteinExistence type="predicted"/>
<feature type="transmembrane region" description="Helical" evidence="1">
    <location>
        <begin position="6"/>
        <end position="27"/>
    </location>
</feature>
<name>A0A1R4H3L5_9GAMM</name>
<sequence>MMVTSYHLGGITIINLYRVILLINLTVHFTTNDGFVILSSV</sequence>
<keyword evidence="1" id="KW-1133">Transmembrane helix</keyword>
<dbReference type="AlphaFoldDB" id="A0A1R4H3L5"/>
<evidence type="ECO:0000313" key="3">
    <source>
        <dbReference type="Proteomes" id="UP000195667"/>
    </source>
</evidence>
<gene>
    <name evidence="2" type="ORF">CRENPOLYSF1_150074</name>
</gene>